<feature type="region of interest" description="Disordered" evidence="1">
    <location>
        <begin position="437"/>
        <end position="500"/>
    </location>
</feature>
<feature type="compositionally biased region" description="Basic and acidic residues" evidence="1">
    <location>
        <begin position="491"/>
        <end position="500"/>
    </location>
</feature>
<dbReference type="eggNOG" id="ENOG502SV79">
    <property type="taxonomic scope" value="Eukaryota"/>
</dbReference>
<dbReference type="Proteomes" id="UP000007801">
    <property type="component" value="Unassembled WGS sequence"/>
</dbReference>
<evidence type="ECO:0000256" key="1">
    <source>
        <dbReference type="SAM" id="MobiDB-lite"/>
    </source>
</evidence>
<keyword evidence="3" id="KW-1185">Reference proteome</keyword>
<dbReference type="EMBL" id="CH902620">
    <property type="protein sequence ID" value="KPU73633.1"/>
    <property type="molecule type" value="Genomic_DNA"/>
</dbReference>
<gene>
    <name evidence="2" type="primary">Dana\GF15535</name>
    <name evidence="2" type="synonym">dana_GLEANR_16301</name>
    <name evidence="2" type="ORF">GF15535</name>
</gene>
<accession>A0A0P8Y445</accession>
<evidence type="ECO:0000313" key="3">
    <source>
        <dbReference type="Proteomes" id="UP000007801"/>
    </source>
</evidence>
<protein>
    <submittedName>
        <fullName evidence="2">Uncharacterized protein, isoform B</fullName>
    </submittedName>
</protein>
<dbReference type="FunCoup" id="A0A0P8Y445">
    <property type="interactions" value="1"/>
</dbReference>
<name>A0A0P8Y445_DROAN</name>
<dbReference type="AlphaFoldDB" id="A0A0P8Y445"/>
<reference evidence="2 3" key="1">
    <citation type="journal article" date="2007" name="Nature">
        <title>Evolution of genes and genomes on the Drosophila phylogeny.</title>
        <authorList>
            <consortium name="Drosophila 12 Genomes Consortium"/>
            <person name="Clark A.G."/>
            <person name="Eisen M.B."/>
            <person name="Smith D.R."/>
            <person name="Bergman C.M."/>
            <person name="Oliver B."/>
            <person name="Markow T.A."/>
            <person name="Kaufman T.C."/>
            <person name="Kellis M."/>
            <person name="Gelbart W."/>
            <person name="Iyer V.N."/>
            <person name="Pollard D.A."/>
            <person name="Sackton T.B."/>
            <person name="Larracuente A.M."/>
            <person name="Singh N.D."/>
            <person name="Abad J.P."/>
            <person name="Abt D.N."/>
            <person name="Adryan B."/>
            <person name="Aguade M."/>
            <person name="Akashi H."/>
            <person name="Anderson W.W."/>
            <person name="Aquadro C.F."/>
            <person name="Ardell D.H."/>
            <person name="Arguello R."/>
            <person name="Artieri C.G."/>
            <person name="Barbash D.A."/>
            <person name="Barker D."/>
            <person name="Barsanti P."/>
            <person name="Batterham P."/>
            <person name="Batzoglou S."/>
            <person name="Begun D."/>
            <person name="Bhutkar A."/>
            <person name="Blanco E."/>
            <person name="Bosak S.A."/>
            <person name="Bradley R.K."/>
            <person name="Brand A.D."/>
            <person name="Brent M.R."/>
            <person name="Brooks A.N."/>
            <person name="Brown R.H."/>
            <person name="Butlin R.K."/>
            <person name="Caggese C."/>
            <person name="Calvi B.R."/>
            <person name="Bernardo de Carvalho A."/>
            <person name="Caspi A."/>
            <person name="Castrezana S."/>
            <person name="Celniker S.E."/>
            <person name="Chang J.L."/>
            <person name="Chapple C."/>
            <person name="Chatterji S."/>
            <person name="Chinwalla A."/>
            <person name="Civetta A."/>
            <person name="Clifton S.W."/>
            <person name="Comeron J.M."/>
            <person name="Costello J.C."/>
            <person name="Coyne J.A."/>
            <person name="Daub J."/>
            <person name="David R.G."/>
            <person name="Delcher A.L."/>
            <person name="Delehaunty K."/>
            <person name="Do C.B."/>
            <person name="Ebling H."/>
            <person name="Edwards K."/>
            <person name="Eickbush T."/>
            <person name="Evans J.D."/>
            <person name="Filipski A."/>
            <person name="Findeiss S."/>
            <person name="Freyhult E."/>
            <person name="Fulton L."/>
            <person name="Fulton R."/>
            <person name="Garcia A.C."/>
            <person name="Gardiner A."/>
            <person name="Garfield D.A."/>
            <person name="Garvin B.E."/>
            <person name="Gibson G."/>
            <person name="Gilbert D."/>
            <person name="Gnerre S."/>
            <person name="Godfrey J."/>
            <person name="Good R."/>
            <person name="Gotea V."/>
            <person name="Gravely B."/>
            <person name="Greenberg A.J."/>
            <person name="Griffiths-Jones S."/>
            <person name="Gross S."/>
            <person name="Guigo R."/>
            <person name="Gustafson E.A."/>
            <person name="Haerty W."/>
            <person name="Hahn M.W."/>
            <person name="Halligan D.L."/>
            <person name="Halpern A.L."/>
            <person name="Halter G.M."/>
            <person name="Han M.V."/>
            <person name="Heger A."/>
            <person name="Hillier L."/>
            <person name="Hinrichs A.S."/>
            <person name="Holmes I."/>
            <person name="Hoskins R.A."/>
            <person name="Hubisz M.J."/>
            <person name="Hultmark D."/>
            <person name="Huntley M.A."/>
            <person name="Jaffe D.B."/>
            <person name="Jagadeeshan S."/>
            <person name="Jeck W.R."/>
            <person name="Johnson J."/>
            <person name="Jones C.D."/>
            <person name="Jordan W.C."/>
            <person name="Karpen G.H."/>
            <person name="Kataoka E."/>
            <person name="Keightley P.D."/>
            <person name="Kheradpour P."/>
            <person name="Kirkness E.F."/>
            <person name="Koerich L.B."/>
            <person name="Kristiansen K."/>
            <person name="Kudrna D."/>
            <person name="Kulathinal R.J."/>
            <person name="Kumar S."/>
            <person name="Kwok R."/>
            <person name="Lander E."/>
            <person name="Langley C.H."/>
            <person name="Lapoint R."/>
            <person name="Lazzaro B.P."/>
            <person name="Lee S.J."/>
            <person name="Levesque L."/>
            <person name="Li R."/>
            <person name="Lin C.F."/>
            <person name="Lin M.F."/>
            <person name="Lindblad-Toh K."/>
            <person name="Llopart A."/>
            <person name="Long M."/>
            <person name="Low L."/>
            <person name="Lozovsky E."/>
            <person name="Lu J."/>
            <person name="Luo M."/>
            <person name="Machado C.A."/>
            <person name="Makalowski W."/>
            <person name="Marzo M."/>
            <person name="Matsuda M."/>
            <person name="Matzkin L."/>
            <person name="McAllister B."/>
            <person name="McBride C.S."/>
            <person name="McKernan B."/>
            <person name="McKernan K."/>
            <person name="Mendez-Lago M."/>
            <person name="Minx P."/>
            <person name="Mollenhauer M.U."/>
            <person name="Montooth K."/>
            <person name="Mount S.M."/>
            <person name="Mu X."/>
            <person name="Myers E."/>
            <person name="Negre B."/>
            <person name="Newfeld S."/>
            <person name="Nielsen R."/>
            <person name="Noor M.A."/>
            <person name="O'Grady P."/>
            <person name="Pachter L."/>
            <person name="Papaceit M."/>
            <person name="Parisi M.J."/>
            <person name="Parisi M."/>
            <person name="Parts L."/>
            <person name="Pedersen J.S."/>
            <person name="Pesole G."/>
            <person name="Phillippy A.M."/>
            <person name="Ponting C.P."/>
            <person name="Pop M."/>
            <person name="Porcelli D."/>
            <person name="Powell J.R."/>
            <person name="Prohaska S."/>
            <person name="Pruitt K."/>
            <person name="Puig M."/>
            <person name="Quesneville H."/>
            <person name="Ram K.R."/>
            <person name="Rand D."/>
            <person name="Rasmussen M.D."/>
            <person name="Reed L.K."/>
            <person name="Reenan R."/>
            <person name="Reily A."/>
            <person name="Remington K.A."/>
            <person name="Rieger T.T."/>
            <person name="Ritchie M.G."/>
            <person name="Robin C."/>
            <person name="Rogers Y.H."/>
            <person name="Rohde C."/>
            <person name="Rozas J."/>
            <person name="Rubenfield M.J."/>
            <person name="Ruiz A."/>
            <person name="Russo S."/>
            <person name="Salzberg S.L."/>
            <person name="Sanchez-Gracia A."/>
            <person name="Saranga D.J."/>
            <person name="Sato H."/>
            <person name="Schaeffer S.W."/>
            <person name="Schatz M.C."/>
            <person name="Schlenke T."/>
            <person name="Schwartz R."/>
            <person name="Segarra C."/>
            <person name="Singh R.S."/>
            <person name="Sirot L."/>
            <person name="Sirota M."/>
            <person name="Sisneros N.B."/>
            <person name="Smith C.D."/>
            <person name="Smith T.F."/>
            <person name="Spieth J."/>
            <person name="Stage D.E."/>
            <person name="Stark A."/>
            <person name="Stephan W."/>
            <person name="Strausberg R.L."/>
            <person name="Strempel S."/>
            <person name="Sturgill D."/>
            <person name="Sutton G."/>
            <person name="Sutton G.G."/>
            <person name="Tao W."/>
            <person name="Teichmann S."/>
            <person name="Tobari Y.N."/>
            <person name="Tomimura Y."/>
            <person name="Tsolas J.M."/>
            <person name="Valente V.L."/>
            <person name="Venter E."/>
            <person name="Venter J.C."/>
            <person name="Vicario S."/>
            <person name="Vieira F.G."/>
            <person name="Vilella A.J."/>
            <person name="Villasante A."/>
            <person name="Walenz B."/>
            <person name="Wang J."/>
            <person name="Wasserman M."/>
            <person name="Watts T."/>
            <person name="Wilson D."/>
            <person name="Wilson R.K."/>
            <person name="Wing R.A."/>
            <person name="Wolfner M.F."/>
            <person name="Wong A."/>
            <person name="Wong G.K."/>
            <person name="Wu C.I."/>
            <person name="Wu G."/>
            <person name="Yamamoto D."/>
            <person name="Yang H.P."/>
            <person name="Yang S.P."/>
            <person name="Yorke J.A."/>
            <person name="Yoshida K."/>
            <person name="Zdobnov E."/>
            <person name="Zhang P."/>
            <person name="Zhang Y."/>
            <person name="Zimin A.V."/>
            <person name="Baldwin J."/>
            <person name="Abdouelleil A."/>
            <person name="Abdulkadir J."/>
            <person name="Abebe A."/>
            <person name="Abera B."/>
            <person name="Abreu J."/>
            <person name="Acer S.C."/>
            <person name="Aftuck L."/>
            <person name="Alexander A."/>
            <person name="An P."/>
            <person name="Anderson E."/>
            <person name="Anderson S."/>
            <person name="Arachi H."/>
            <person name="Azer M."/>
            <person name="Bachantsang P."/>
            <person name="Barry A."/>
            <person name="Bayul T."/>
            <person name="Berlin A."/>
            <person name="Bessette D."/>
            <person name="Bloom T."/>
            <person name="Blye J."/>
            <person name="Boguslavskiy L."/>
            <person name="Bonnet C."/>
            <person name="Boukhgalter B."/>
            <person name="Bourzgui I."/>
            <person name="Brown A."/>
            <person name="Cahill P."/>
            <person name="Channer S."/>
            <person name="Cheshatsang Y."/>
            <person name="Chuda L."/>
            <person name="Citroen M."/>
            <person name="Collymore A."/>
            <person name="Cooke P."/>
            <person name="Costello M."/>
            <person name="D'Aco K."/>
            <person name="Daza R."/>
            <person name="De Haan G."/>
            <person name="DeGray S."/>
            <person name="DeMaso C."/>
            <person name="Dhargay N."/>
            <person name="Dooley K."/>
            <person name="Dooley E."/>
            <person name="Doricent M."/>
            <person name="Dorje P."/>
            <person name="Dorjee K."/>
            <person name="Dupes A."/>
            <person name="Elong R."/>
            <person name="Falk J."/>
            <person name="Farina A."/>
            <person name="Faro S."/>
            <person name="Ferguson D."/>
            <person name="Fisher S."/>
            <person name="Foley C.D."/>
            <person name="Franke A."/>
            <person name="Friedrich D."/>
            <person name="Gadbois L."/>
            <person name="Gearin G."/>
            <person name="Gearin C.R."/>
            <person name="Giannoukos G."/>
            <person name="Goode T."/>
            <person name="Graham J."/>
            <person name="Grandbois E."/>
            <person name="Grewal S."/>
            <person name="Gyaltsen K."/>
            <person name="Hafez N."/>
            <person name="Hagos B."/>
            <person name="Hall J."/>
            <person name="Henson C."/>
            <person name="Hollinger A."/>
            <person name="Honan T."/>
            <person name="Huard M.D."/>
            <person name="Hughes L."/>
            <person name="Hurhula B."/>
            <person name="Husby M.E."/>
            <person name="Kamat A."/>
            <person name="Kanga B."/>
            <person name="Kashin S."/>
            <person name="Khazanovich D."/>
            <person name="Kisner P."/>
            <person name="Lance K."/>
            <person name="Lara M."/>
            <person name="Lee W."/>
            <person name="Lennon N."/>
            <person name="Letendre F."/>
            <person name="LeVine R."/>
            <person name="Lipovsky A."/>
            <person name="Liu X."/>
            <person name="Liu J."/>
            <person name="Liu S."/>
            <person name="Lokyitsang T."/>
            <person name="Lokyitsang Y."/>
            <person name="Lubonja R."/>
            <person name="Lui A."/>
            <person name="MacDonald P."/>
            <person name="Magnisalis V."/>
            <person name="Maru K."/>
            <person name="Matthews C."/>
            <person name="McCusker W."/>
            <person name="McDonough S."/>
            <person name="Mehta T."/>
            <person name="Meldrim J."/>
            <person name="Meneus L."/>
            <person name="Mihai O."/>
            <person name="Mihalev A."/>
            <person name="Mihova T."/>
            <person name="Mittelman R."/>
            <person name="Mlenga V."/>
            <person name="Montmayeur A."/>
            <person name="Mulrain L."/>
            <person name="Navidi A."/>
            <person name="Naylor J."/>
            <person name="Negash T."/>
            <person name="Nguyen T."/>
            <person name="Nguyen N."/>
            <person name="Nicol R."/>
            <person name="Norbu C."/>
            <person name="Norbu N."/>
            <person name="Novod N."/>
            <person name="O'Neill B."/>
            <person name="Osman S."/>
            <person name="Markiewicz E."/>
            <person name="Oyono O.L."/>
            <person name="Patti C."/>
            <person name="Phunkhang P."/>
            <person name="Pierre F."/>
            <person name="Priest M."/>
            <person name="Raghuraman S."/>
            <person name="Rege F."/>
            <person name="Reyes R."/>
            <person name="Rise C."/>
            <person name="Rogov P."/>
            <person name="Ross K."/>
            <person name="Ryan E."/>
            <person name="Settipalli S."/>
            <person name="Shea T."/>
            <person name="Sherpa N."/>
            <person name="Shi L."/>
            <person name="Shih D."/>
            <person name="Sparrow T."/>
            <person name="Spaulding J."/>
            <person name="Stalker J."/>
            <person name="Stange-Thomann N."/>
            <person name="Stavropoulos S."/>
            <person name="Stone C."/>
            <person name="Strader C."/>
            <person name="Tesfaye S."/>
            <person name="Thomson T."/>
            <person name="Thoulutsang Y."/>
            <person name="Thoulutsang D."/>
            <person name="Topham K."/>
            <person name="Topping I."/>
            <person name="Tsamla T."/>
            <person name="Vassiliev H."/>
            <person name="Vo A."/>
            <person name="Wangchuk T."/>
            <person name="Wangdi T."/>
            <person name="Weiand M."/>
            <person name="Wilkinson J."/>
            <person name="Wilson A."/>
            <person name="Yadav S."/>
            <person name="Young G."/>
            <person name="Yu Q."/>
            <person name="Zembek L."/>
            <person name="Zhong D."/>
            <person name="Zimmer A."/>
            <person name="Zwirko Z."/>
            <person name="Jaffe D.B."/>
            <person name="Alvarez P."/>
            <person name="Brockman W."/>
            <person name="Butler J."/>
            <person name="Chin C."/>
            <person name="Gnerre S."/>
            <person name="Grabherr M."/>
            <person name="Kleber M."/>
            <person name="Mauceli E."/>
            <person name="MacCallum I."/>
        </authorList>
    </citation>
    <scope>NUCLEOTIDE SEQUENCE [LARGE SCALE GENOMIC DNA]</scope>
    <source>
        <strain evidence="3">Tucson 14024-0371.13</strain>
    </source>
</reference>
<evidence type="ECO:0000313" key="2">
    <source>
        <dbReference type="EMBL" id="KPU73633.1"/>
    </source>
</evidence>
<dbReference type="OrthoDB" id="6727224at2759"/>
<organism evidence="2 3">
    <name type="scientific">Drosophila ananassae</name>
    <name type="common">Fruit fly</name>
    <dbReference type="NCBI Taxonomy" id="7217"/>
    <lineage>
        <taxon>Eukaryota</taxon>
        <taxon>Metazoa</taxon>
        <taxon>Ecdysozoa</taxon>
        <taxon>Arthropoda</taxon>
        <taxon>Hexapoda</taxon>
        <taxon>Insecta</taxon>
        <taxon>Pterygota</taxon>
        <taxon>Neoptera</taxon>
        <taxon>Endopterygota</taxon>
        <taxon>Diptera</taxon>
        <taxon>Brachycera</taxon>
        <taxon>Muscomorpha</taxon>
        <taxon>Ephydroidea</taxon>
        <taxon>Drosophilidae</taxon>
        <taxon>Drosophila</taxon>
        <taxon>Sophophora</taxon>
    </lineage>
</organism>
<sequence length="500" mass="56292">MLPRLASFICFVVAITPKKYKLIKALLQNTHTRFSILSCGRRKTAETLDKIKKNNNIFLRQTRRKERGDNNNNNNHIKMCRCCQNCWEDFYWNCFEERFCYDESIANYNPEDDEDYLAAQKNGHIIGRIQPASSDNNNSLTVPQPICDQPQMRHGNSGLGLSLMSAKIHEEDYRRETQINVPTLGPEILAVFANSQIFQDHQPTKLNRISTKTYLAGVHSPNREMPTTPRLSDQDRLLRRLEGDATDSKPGSAEKRITFTLAPSSAECSPSGSQTTLSPKKFEAIAEEEKEDDKAEEDEEGMEEVVLRPRLIDRHPHLLPNPSGLNTTPKRILRTAKSVPHMHVRSAASETDIFSISGTVGGSQISMTPEVPSISFSNLPKNYEDTPTIEKYRVSQSLYSIQTANAARATQDDYSMPRYFRRSAMLMTQSSEVLPGASSLASMSPSVASSSASPGSSKDEIRRPEKEKSKRLQMLRGNLPPLLIHSVSFKRNRDEGKQVD</sequence>
<dbReference type="InParanoid" id="A0A0P8Y445"/>
<feature type="compositionally biased region" description="Basic and acidic residues" evidence="1">
    <location>
        <begin position="457"/>
        <end position="470"/>
    </location>
</feature>
<feature type="compositionally biased region" description="Low complexity" evidence="1">
    <location>
        <begin position="437"/>
        <end position="456"/>
    </location>
</feature>
<proteinExistence type="predicted"/>
<feature type="compositionally biased region" description="Polar residues" evidence="1">
    <location>
        <begin position="261"/>
        <end position="278"/>
    </location>
</feature>
<feature type="region of interest" description="Disordered" evidence="1">
    <location>
        <begin position="260"/>
        <end position="279"/>
    </location>
</feature>